<dbReference type="InParanoid" id="J4H485"/>
<reference evidence="2 3" key="1">
    <citation type="journal article" date="2012" name="Appl. Environ. Microbiol.">
        <title>Short-read sequencing for genomic analysis of the brown rot fungus Fibroporia radiculosa.</title>
        <authorList>
            <person name="Tang J.D."/>
            <person name="Perkins A.D."/>
            <person name="Sonstegard T.S."/>
            <person name="Schroeder S.G."/>
            <person name="Burgess S.C."/>
            <person name="Diehl S.V."/>
        </authorList>
    </citation>
    <scope>NUCLEOTIDE SEQUENCE [LARGE SCALE GENOMIC DNA]</scope>
    <source>
        <strain evidence="2 3">TFFH 294</strain>
    </source>
</reference>
<dbReference type="RefSeq" id="XP_012183837.1">
    <property type="nucleotide sequence ID" value="XM_012328447.1"/>
</dbReference>
<protein>
    <submittedName>
        <fullName evidence="2">Uncharacterized protein</fullName>
    </submittedName>
</protein>
<dbReference type="AlphaFoldDB" id="J4H485"/>
<dbReference type="OrthoDB" id="2752460at2759"/>
<gene>
    <name evidence="2" type="ORF">FIBRA_06735</name>
</gene>
<proteinExistence type="predicted"/>
<accession>J4H485</accession>
<evidence type="ECO:0000313" key="2">
    <source>
        <dbReference type="EMBL" id="CCM04554.1"/>
    </source>
</evidence>
<dbReference type="HOGENOM" id="CLU_1085961_0_0_1"/>
<feature type="region of interest" description="Disordered" evidence="1">
    <location>
        <begin position="43"/>
        <end position="100"/>
    </location>
</feature>
<dbReference type="Proteomes" id="UP000006352">
    <property type="component" value="Unassembled WGS sequence"/>
</dbReference>
<name>J4H485_9APHY</name>
<keyword evidence="3" id="KW-1185">Reference proteome</keyword>
<dbReference type="GeneID" id="24099465"/>
<sequence length="216" mass="22482">MSVVVPSHRIHTIYSTFGPGFGLSTPVSAADAFAHLPNITVAASRSRGPGLSPRTASASLPSPSSGSRSIARRYPASPRRAPPPPPRVSFAPSSCEDPFADQVGTAETTAQAAHTTLSISAPLIASRTRIASYAAPSTSIAPQSLLAPSPSVPVTLPPGIALPSSVEGLEGLKGRLVANVLLSRRHGRPLRRRPESVGEPRVYMRSGLSRMVELDA</sequence>
<dbReference type="STRING" id="599839.J4H485"/>
<evidence type="ECO:0000256" key="1">
    <source>
        <dbReference type="SAM" id="MobiDB-lite"/>
    </source>
</evidence>
<feature type="compositionally biased region" description="Low complexity" evidence="1">
    <location>
        <begin position="52"/>
        <end position="79"/>
    </location>
</feature>
<dbReference type="EMBL" id="HE797160">
    <property type="protein sequence ID" value="CCM04554.1"/>
    <property type="molecule type" value="Genomic_DNA"/>
</dbReference>
<evidence type="ECO:0000313" key="3">
    <source>
        <dbReference type="Proteomes" id="UP000006352"/>
    </source>
</evidence>
<organism evidence="2 3">
    <name type="scientific">Fibroporia radiculosa</name>
    <dbReference type="NCBI Taxonomy" id="599839"/>
    <lineage>
        <taxon>Eukaryota</taxon>
        <taxon>Fungi</taxon>
        <taxon>Dikarya</taxon>
        <taxon>Basidiomycota</taxon>
        <taxon>Agaricomycotina</taxon>
        <taxon>Agaricomycetes</taxon>
        <taxon>Polyporales</taxon>
        <taxon>Fibroporiaceae</taxon>
        <taxon>Fibroporia</taxon>
    </lineage>
</organism>